<dbReference type="GO" id="GO:0070475">
    <property type="term" value="P:rRNA base methylation"/>
    <property type="evidence" value="ECO:0007669"/>
    <property type="project" value="TreeGrafter"/>
</dbReference>
<feature type="binding site" evidence="6">
    <location>
        <position position="338"/>
    </location>
    <ligand>
        <name>S-adenosyl-L-methionine</name>
        <dbReference type="ChEBI" id="CHEBI:59789"/>
    </ligand>
</feature>
<feature type="binding site" evidence="6">
    <location>
        <position position="290"/>
    </location>
    <ligand>
        <name>S-adenosyl-L-methionine</name>
        <dbReference type="ChEBI" id="CHEBI:59789"/>
    </ligand>
</feature>
<keyword evidence="1" id="KW-0004">4Fe-4S</keyword>
<feature type="active site" description="Nucleophile" evidence="6">
    <location>
        <position position="364"/>
    </location>
</feature>
<dbReference type="Proteomes" id="UP000028607">
    <property type="component" value="Unassembled WGS sequence"/>
</dbReference>
<dbReference type="Gene3D" id="2.40.50.1070">
    <property type="match status" value="1"/>
</dbReference>
<dbReference type="PROSITE" id="PS51687">
    <property type="entry name" value="SAM_MT_RNA_M5U"/>
    <property type="match status" value="1"/>
</dbReference>
<evidence type="ECO:0000313" key="8">
    <source>
        <dbReference type="EMBL" id="KFE35081.1"/>
    </source>
</evidence>
<feature type="binding site" evidence="6">
    <location>
        <position position="243"/>
    </location>
    <ligand>
        <name>S-adenosyl-L-methionine</name>
        <dbReference type="ChEBI" id="CHEBI:59789"/>
    </ligand>
</feature>
<dbReference type="Gene3D" id="2.40.50.140">
    <property type="entry name" value="Nucleic acid-binding proteins"/>
    <property type="match status" value="1"/>
</dbReference>
<dbReference type="CDD" id="cd02440">
    <property type="entry name" value="AdoMet_MTases"/>
    <property type="match status" value="1"/>
</dbReference>
<evidence type="ECO:0000256" key="2">
    <source>
        <dbReference type="ARBA" id="ARBA00022603"/>
    </source>
</evidence>
<dbReference type="OrthoDB" id="9804590at2"/>
<sequence length="408" mass="42886">MTYVIERLSVHADGVAHGPEGTVHVAMALPGEEVSGEVMGGRIAAPKILTPSPERVKAPCPHYRSCGGCVLQHASEDFTAAWKMDVVRQALAARGLDSPEMTITTSPLGARKRATLSGRRTKKGTLVGFHARTSGTVVEVPHCLILRPELIAALPALHEATALAGSRKGEIAFALTLSEAGLEIAATGGKETDPAQFEALSQFARSHDLARLSWNGEVIAARRPALQRFGKAQVVPPPGAFLQATDHGAAALVAFAKAATGGAGRVADLFAGCGTFALPLAEQAEVHAVEGSAEMVAALDQGWRQAQGLHRVTTEARDLFRRPLLPDELAKFDAVVLDPPRAGAQAQIAEIAASDLARLVHVSCNPVTFARDAQVLIGAGFALTKLLVVDQFRFSAHVELAALFTRGS</sequence>
<keyword evidence="3 6" id="KW-0808">Transferase</keyword>
<evidence type="ECO:0000256" key="6">
    <source>
        <dbReference type="PROSITE-ProRule" id="PRU01024"/>
    </source>
</evidence>
<organism evidence="8 9">
    <name type="scientific">Thioclava atlantica</name>
    <dbReference type="NCBI Taxonomy" id="1317124"/>
    <lineage>
        <taxon>Bacteria</taxon>
        <taxon>Pseudomonadati</taxon>
        <taxon>Pseudomonadota</taxon>
        <taxon>Alphaproteobacteria</taxon>
        <taxon>Rhodobacterales</taxon>
        <taxon>Paracoccaceae</taxon>
        <taxon>Thioclava</taxon>
    </lineage>
</organism>
<feature type="active site" evidence="7">
    <location>
        <position position="364"/>
    </location>
</feature>
<name>A0A085TWI4_9RHOB</name>
<proteinExistence type="inferred from homology"/>
<dbReference type="PANTHER" id="PTHR11061:SF49">
    <property type="entry name" value="23S RRNA (URACIL(1939)-C(5))-METHYLTRANSFERASE RLMD"/>
    <property type="match status" value="1"/>
</dbReference>
<protein>
    <submittedName>
        <fullName evidence="8">tRNA (Uracil-5-)-methyltransferase</fullName>
    </submittedName>
</protein>
<dbReference type="InterPro" id="IPR012340">
    <property type="entry name" value="NA-bd_OB-fold"/>
</dbReference>
<dbReference type="Pfam" id="PF05958">
    <property type="entry name" value="tRNA_U5-meth_tr"/>
    <property type="match status" value="1"/>
</dbReference>
<feature type="binding site" evidence="6">
    <location>
        <position position="270"/>
    </location>
    <ligand>
        <name>S-adenosyl-L-methionine</name>
        <dbReference type="ChEBI" id="CHEBI:59789"/>
    </ligand>
</feature>
<keyword evidence="5" id="KW-0411">Iron-sulfur</keyword>
<dbReference type="PROSITE" id="PS01230">
    <property type="entry name" value="TRMA_1"/>
    <property type="match status" value="1"/>
</dbReference>
<comment type="similarity">
    <text evidence="6">Belongs to the class I-like SAM-binding methyltransferase superfamily. RNA M5U methyltransferase family.</text>
</comment>
<evidence type="ECO:0000256" key="5">
    <source>
        <dbReference type="ARBA" id="ARBA00023014"/>
    </source>
</evidence>
<dbReference type="InterPro" id="IPR010280">
    <property type="entry name" value="U5_MeTrfase_fam"/>
</dbReference>
<dbReference type="InterPro" id="IPR030390">
    <property type="entry name" value="MeTrfase_TrmA_AS"/>
</dbReference>
<gene>
    <name evidence="8" type="ORF">DW2_08906</name>
</gene>
<keyword evidence="2 6" id="KW-0489">Methyltransferase</keyword>
<dbReference type="Gene3D" id="3.40.50.150">
    <property type="entry name" value="Vaccinia Virus protein VP39"/>
    <property type="match status" value="1"/>
</dbReference>
<evidence type="ECO:0000256" key="7">
    <source>
        <dbReference type="PROSITE-ProRule" id="PRU10015"/>
    </source>
</evidence>
<accession>A0A085TWI4</accession>
<evidence type="ECO:0000256" key="3">
    <source>
        <dbReference type="ARBA" id="ARBA00022679"/>
    </source>
</evidence>
<dbReference type="EMBL" id="AQRC01000006">
    <property type="protein sequence ID" value="KFE35081.1"/>
    <property type="molecule type" value="Genomic_DNA"/>
</dbReference>
<dbReference type="GO" id="GO:0070041">
    <property type="term" value="F:rRNA (uridine-C5-)-methyltransferase activity"/>
    <property type="evidence" value="ECO:0007669"/>
    <property type="project" value="TreeGrafter"/>
</dbReference>
<evidence type="ECO:0000256" key="1">
    <source>
        <dbReference type="ARBA" id="ARBA00022485"/>
    </source>
</evidence>
<keyword evidence="1" id="KW-0408">Iron</keyword>
<dbReference type="PATRIC" id="fig|1317124.6.peg.1808"/>
<dbReference type="eggNOG" id="COG2265">
    <property type="taxonomic scope" value="Bacteria"/>
</dbReference>
<reference evidence="9" key="1">
    <citation type="submission" date="2013-04" db="EMBL/GenBank/DDBJ databases">
        <title>Thioclava sp. 13D2W-2 Genome Sequencing.</title>
        <authorList>
            <person name="Lai Q."/>
            <person name="Li G."/>
            <person name="Shao Z."/>
        </authorList>
    </citation>
    <scope>NUCLEOTIDE SEQUENCE [LARGE SCALE GENOMIC DNA]</scope>
    <source>
        <strain evidence="9">13D2W-2</strain>
    </source>
</reference>
<dbReference type="GO" id="GO:0051539">
    <property type="term" value="F:4 iron, 4 sulfur cluster binding"/>
    <property type="evidence" value="ECO:0007669"/>
    <property type="project" value="UniProtKB-KW"/>
</dbReference>
<dbReference type="SUPFAM" id="SSF53335">
    <property type="entry name" value="S-adenosyl-L-methionine-dependent methyltransferases"/>
    <property type="match status" value="1"/>
</dbReference>
<keyword evidence="1" id="KW-0479">Metal-binding</keyword>
<keyword evidence="4 6" id="KW-0949">S-adenosyl-L-methionine</keyword>
<comment type="caution">
    <text evidence="8">The sequence shown here is derived from an EMBL/GenBank/DDBJ whole genome shotgun (WGS) entry which is preliminary data.</text>
</comment>
<reference evidence="8 9" key="2">
    <citation type="journal article" date="2015" name="Antonie Van Leeuwenhoek">
        <title>Thioclava indica sp. nov., isolated from surface seawater of the Indian Ocean.</title>
        <authorList>
            <person name="Liu Y."/>
            <person name="Lai Q."/>
            <person name="Du J."/>
            <person name="Xu H."/>
            <person name="Jiang L."/>
            <person name="Shao Z."/>
        </authorList>
    </citation>
    <scope>NUCLEOTIDE SEQUENCE [LARGE SCALE GENOMIC DNA]</scope>
    <source>
        <strain evidence="8 9">13D2W-2</strain>
    </source>
</reference>
<dbReference type="AlphaFoldDB" id="A0A085TWI4"/>
<evidence type="ECO:0000313" key="9">
    <source>
        <dbReference type="Proteomes" id="UP000028607"/>
    </source>
</evidence>
<dbReference type="InterPro" id="IPR029063">
    <property type="entry name" value="SAM-dependent_MTases_sf"/>
</dbReference>
<dbReference type="PANTHER" id="PTHR11061">
    <property type="entry name" value="RNA M5U METHYLTRANSFERASE"/>
    <property type="match status" value="1"/>
</dbReference>
<dbReference type="STRING" id="1317124.DW2_08906"/>
<dbReference type="RefSeq" id="WP_038145556.1">
    <property type="nucleotide sequence ID" value="NZ_AQRC01000006.1"/>
</dbReference>
<keyword evidence="9" id="KW-1185">Reference proteome</keyword>
<evidence type="ECO:0000256" key="4">
    <source>
        <dbReference type="ARBA" id="ARBA00022691"/>
    </source>
</evidence>